<organism evidence="2 3">
    <name type="scientific">Duncaniella dubosii</name>
    <dbReference type="NCBI Taxonomy" id="2518971"/>
    <lineage>
        <taxon>Bacteria</taxon>
        <taxon>Pseudomonadati</taxon>
        <taxon>Bacteroidota</taxon>
        <taxon>Bacteroidia</taxon>
        <taxon>Bacteroidales</taxon>
        <taxon>Muribaculaceae</taxon>
        <taxon>Duncaniella</taxon>
    </lineage>
</organism>
<reference evidence="3" key="1">
    <citation type="submission" date="2019-02" db="EMBL/GenBank/DDBJ databases">
        <title>Isolation and identification of novel species under the genus Muribaculum.</title>
        <authorList>
            <person name="Miyake S."/>
            <person name="Ding Y."/>
            <person name="Low A."/>
            <person name="Soh M."/>
            <person name="Seedorf H."/>
        </authorList>
    </citation>
    <scope>NUCLEOTIDE SEQUENCE [LARGE SCALE GENOMIC DNA]</scope>
    <source>
        <strain evidence="3">H5</strain>
    </source>
</reference>
<dbReference type="Gene3D" id="1.10.10.10">
    <property type="entry name" value="Winged helix-like DNA-binding domain superfamily/Winged helix DNA-binding domain"/>
    <property type="match status" value="1"/>
</dbReference>
<evidence type="ECO:0000259" key="1">
    <source>
        <dbReference type="PROSITE" id="PS51462"/>
    </source>
</evidence>
<evidence type="ECO:0000313" key="2">
    <source>
        <dbReference type="EMBL" id="QCD42237.1"/>
    </source>
</evidence>
<dbReference type="AlphaFoldDB" id="A0A4P7W2Y2"/>
<dbReference type="RefSeq" id="WP_123615178.1">
    <property type="nucleotide sequence ID" value="NZ_CAXHQF010000039.1"/>
</dbReference>
<protein>
    <submittedName>
        <fullName evidence="2">NUDIX domain-containing protein</fullName>
    </submittedName>
</protein>
<dbReference type="PANTHER" id="PTHR43736">
    <property type="entry name" value="ADP-RIBOSE PYROPHOSPHATASE"/>
    <property type="match status" value="1"/>
</dbReference>
<accession>A0A4P7W2Y2</accession>
<evidence type="ECO:0000313" key="3">
    <source>
        <dbReference type="Proteomes" id="UP000297149"/>
    </source>
</evidence>
<keyword evidence="3" id="KW-1185">Reference proteome</keyword>
<dbReference type="SUPFAM" id="SSF55811">
    <property type="entry name" value="Nudix"/>
    <property type="match status" value="1"/>
</dbReference>
<dbReference type="PROSITE" id="PS51462">
    <property type="entry name" value="NUDIX"/>
    <property type="match status" value="1"/>
</dbReference>
<dbReference type="InterPro" id="IPR054105">
    <property type="entry name" value="WHD_NrtR"/>
</dbReference>
<dbReference type="InterPro" id="IPR036388">
    <property type="entry name" value="WH-like_DNA-bd_sf"/>
</dbReference>
<dbReference type="PANTHER" id="PTHR43736:SF4">
    <property type="entry name" value="SLR1690 PROTEIN"/>
    <property type="match status" value="1"/>
</dbReference>
<proteinExistence type="predicted"/>
<gene>
    <name evidence="2" type="ORF">E7747_08070</name>
</gene>
<dbReference type="SUPFAM" id="SSF46785">
    <property type="entry name" value="Winged helix' DNA-binding domain"/>
    <property type="match status" value="1"/>
</dbReference>
<dbReference type="Pfam" id="PF00293">
    <property type="entry name" value="NUDIX"/>
    <property type="match status" value="1"/>
</dbReference>
<dbReference type="InterPro" id="IPR000086">
    <property type="entry name" value="NUDIX_hydrolase_dom"/>
</dbReference>
<dbReference type="Gene3D" id="3.90.79.10">
    <property type="entry name" value="Nucleoside Triphosphate Pyrophosphohydrolase"/>
    <property type="match status" value="1"/>
</dbReference>
<sequence length="223" mass="25823">MFYSNNPRFFVSVDCIIFGLVNGKLCLLLTKRRFEPEKGKWSVMGGFVQEDESVDDAARRVLRHLTGLEDIYMEQVHAFGAINRDPGERVISVAYYALLGPDEYNLELLEKHEAVWIEIDKLPPLGFDHPEMVKKTLELIRAKCSHEPIGFNLLPAMFTLTQLQSLYETILGEPLDKRNFRKRVAETHCIEKTEYIDKTGSRRGASLYRFNDHVYLSHPQFKI</sequence>
<feature type="domain" description="Nudix hydrolase" evidence="1">
    <location>
        <begin position="8"/>
        <end position="141"/>
    </location>
</feature>
<dbReference type="Proteomes" id="UP000297149">
    <property type="component" value="Chromosome"/>
</dbReference>
<dbReference type="InterPro" id="IPR015797">
    <property type="entry name" value="NUDIX_hydrolase-like_dom_sf"/>
</dbReference>
<dbReference type="EMBL" id="CP039396">
    <property type="protein sequence ID" value="QCD42237.1"/>
    <property type="molecule type" value="Genomic_DNA"/>
</dbReference>
<name>A0A4P7W2Y2_9BACT</name>
<dbReference type="KEGG" id="ddb:E7747_08070"/>
<dbReference type="CDD" id="cd18873">
    <property type="entry name" value="NUDIX_NadM_like"/>
    <property type="match status" value="1"/>
</dbReference>
<dbReference type="Pfam" id="PF21906">
    <property type="entry name" value="WHD_NrtR"/>
    <property type="match status" value="1"/>
</dbReference>
<dbReference type="InterPro" id="IPR036390">
    <property type="entry name" value="WH_DNA-bd_sf"/>
</dbReference>